<feature type="domain" description="Alpha/beta hydrolase fold-3" evidence="3">
    <location>
        <begin position="106"/>
        <end position="321"/>
    </location>
</feature>
<dbReference type="Gene3D" id="3.40.50.1820">
    <property type="entry name" value="alpha/beta hydrolase"/>
    <property type="match status" value="1"/>
</dbReference>
<dbReference type="HOGENOM" id="CLU_012494_6_1_1"/>
<organism evidence="4 5">
    <name type="scientific">Sphaerulina musiva (strain SO2202)</name>
    <name type="common">Poplar stem canker fungus</name>
    <name type="synonym">Septoria musiva</name>
    <dbReference type="NCBI Taxonomy" id="692275"/>
    <lineage>
        <taxon>Eukaryota</taxon>
        <taxon>Fungi</taxon>
        <taxon>Dikarya</taxon>
        <taxon>Ascomycota</taxon>
        <taxon>Pezizomycotina</taxon>
        <taxon>Dothideomycetes</taxon>
        <taxon>Dothideomycetidae</taxon>
        <taxon>Mycosphaerellales</taxon>
        <taxon>Mycosphaerellaceae</taxon>
        <taxon>Sphaerulina</taxon>
    </lineage>
</organism>
<dbReference type="AlphaFoldDB" id="M3DCC2"/>
<name>M3DCC2_SPHMS</name>
<dbReference type="Pfam" id="PF07859">
    <property type="entry name" value="Abhydrolase_3"/>
    <property type="match status" value="1"/>
</dbReference>
<dbReference type="eggNOG" id="KOG1515">
    <property type="taxonomic scope" value="Eukaryota"/>
</dbReference>
<evidence type="ECO:0000256" key="1">
    <source>
        <dbReference type="ARBA" id="ARBA00022801"/>
    </source>
</evidence>
<dbReference type="Proteomes" id="UP000016931">
    <property type="component" value="Unassembled WGS sequence"/>
</dbReference>
<dbReference type="STRING" id="692275.M3DCC2"/>
<keyword evidence="5" id="KW-1185">Reference proteome</keyword>
<gene>
    <name evidence="4" type="ORF">SEPMUDRAFT_131144</name>
</gene>
<dbReference type="InterPro" id="IPR013094">
    <property type="entry name" value="AB_hydrolase_3"/>
</dbReference>
<protein>
    <submittedName>
        <fullName evidence="4">Alpha/beta hydrolase</fullName>
    </submittedName>
</protein>
<dbReference type="PANTHER" id="PTHR48081:SF8">
    <property type="entry name" value="ALPHA_BETA HYDROLASE FOLD-3 DOMAIN-CONTAINING PROTEIN-RELATED"/>
    <property type="match status" value="1"/>
</dbReference>
<proteinExistence type="predicted"/>
<dbReference type="InterPro" id="IPR050300">
    <property type="entry name" value="GDXG_lipolytic_enzyme"/>
</dbReference>
<dbReference type="RefSeq" id="XP_016763580.1">
    <property type="nucleotide sequence ID" value="XM_016902400.1"/>
</dbReference>
<dbReference type="OMA" id="GTHDLFH"/>
<dbReference type="InterPro" id="IPR029058">
    <property type="entry name" value="AB_hydrolase_fold"/>
</dbReference>
<dbReference type="SUPFAM" id="SSF53474">
    <property type="entry name" value="alpha/beta-Hydrolases"/>
    <property type="match status" value="1"/>
</dbReference>
<dbReference type="GO" id="GO:0016787">
    <property type="term" value="F:hydrolase activity"/>
    <property type="evidence" value="ECO:0007669"/>
    <property type="project" value="UniProtKB-KW"/>
</dbReference>
<dbReference type="OrthoDB" id="433474at2759"/>
<dbReference type="GeneID" id="27899537"/>
<sequence length="344" mass="37384">MPLQLDPEVAAAFAPLAKLIASRPQLPRGDVLGRRKRSNTMMAQMMSTLPDYPSVTRTNHSIKSFDGTYITIAEFRKQGTSHSSSPPPLHGEGKSSSSNNNSKALYHIHGGGMILGSVDIFSPSTAQRCEETGLPIFAVEYRLAPEHPHPTPVGDCWAGLQWLSRNAARLGVDARKIVVVGESAGGGLAAGTCLLARDEKLSPPVAKQILIFPMLDDRTNHDNNESTLRDIDAVATWKLDDNATGWKALLGDQAGSSDTQAVSEYAAPARAEDLSGLPPTYIDCGQLDIFIREDTKFASRLMDARVPTEFHTYPGMPHAYMIYAPDARYSKMHAQNVLNAIEMV</sequence>
<evidence type="ECO:0000313" key="4">
    <source>
        <dbReference type="EMBL" id="EMF15459.1"/>
    </source>
</evidence>
<feature type="region of interest" description="Disordered" evidence="2">
    <location>
        <begin position="77"/>
        <end position="102"/>
    </location>
</feature>
<dbReference type="EMBL" id="KB456261">
    <property type="protein sequence ID" value="EMF15459.1"/>
    <property type="molecule type" value="Genomic_DNA"/>
</dbReference>
<dbReference type="PANTHER" id="PTHR48081">
    <property type="entry name" value="AB HYDROLASE SUPERFAMILY PROTEIN C4A8.06C"/>
    <property type="match status" value="1"/>
</dbReference>
<evidence type="ECO:0000313" key="5">
    <source>
        <dbReference type="Proteomes" id="UP000016931"/>
    </source>
</evidence>
<reference evidence="4 5" key="1">
    <citation type="journal article" date="2012" name="PLoS Pathog.">
        <title>Diverse lifestyles and strategies of plant pathogenesis encoded in the genomes of eighteen Dothideomycetes fungi.</title>
        <authorList>
            <person name="Ohm R.A."/>
            <person name="Feau N."/>
            <person name="Henrissat B."/>
            <person name="Schoch C.L."/>
            <person name="Horwitz B.A."/>
            <person name="Barry K.W."/>
            <person name="Condon B.J."/>
            <person name="Copeland A.C."/>
            <person name="Dhillon B."/>
            <person name="Glaser F."/>
            <person name="Hesse C.N."/>
            <person name="Kosti I."/>
            <person name="LaButti K."/>
            <person name="Lindquist E.A."/>
            <person name="Lucas S."/>
            <person name="Salamov A.A."/>
            <person name="Bradshaw R.E."/>
            <person name="Ciuffetti L."/>
            <person name="Hamelin R.C."/>
            <person name="Kema G.H.J."/>
            <person name="Lawrence C."/>
            <person name="Scott J.A."/>
            <person name="Spatafora J.W."/>
            <person name="Turgeon B.G."/>
            <person name="de Wit P.J.G.M."/>
            <person name="Zhong S."/>
            <person name="Goodwin S.B."/>
            <person name="Grigoriev I.V."/>
        </authorList>
    </citation>
    <scope>NUCLEOTIDE SEQUENCE [LARGE SCALE GENOMIC DNA]</scope>
    <source>
        <strain evidence="4 5">SO2202</strain>
    </source>
</reference>
<keyword evidence="1 4" id="KW-0378">Hydrolase</keyword>
<accession>M3DCC2</accession>
<evidence type="ECO:0000259" key="3">
    <source>
        <dbReference type="Pfam" id="PF07859"/>
    </source>
</evidence>
<evidence type="ECO:0000256" key="2">
    <source>
        <dbReference type="SAM" id="MobiDB-lite"/>
    </source>
</evidence>